<evidence type="ECO:0000313" key="1">
    <source>
        <dbReference type="EMBL" id="KAK6625118.1"/>
    </source>
</evidence>
<evidence type="ECO:0000313" key="2">
    <source>
        <dbReference type="Proteomes" id="UP001372834"/>
    </source>
</evidence>
<gene>
    <name evidence="1" type="ORF">RUM43_005409</name>
</gene>
<dbReference type="Proteomes" id="UP001372834">
    <property type="component" value="Unassembled WGS sequence"/>
</dbReference>
<proteinExistence type="predicted"/>
<name>A0AAN8S1G3_POLSC</name>
<reference evidence="1 2" key="1">
    <citation type="submission" date="2023-10" db="EMBL/GenBank/DDBJ databases">
        <title>Genomes of two closely related lineages of the louse Polyplax serrata with different host specificities.</title>
        <authorList>
            <person name="Martinu J."/>
            <person name="Tarabai H."/>
            <person name="Stefka J."/>
            <person name="Hypsa V."/>
        </authorList>
    </citation>
    <scope>NUCLEOTIDE SEQUENCE [LARGE SCALE GENOMIC DNA]</scope>
    <source>
        <strain evidence="1">HR10_N</strain>
    </source>
</reference>
<sequence length="63" mass="6961">MDVLMDSFTGHGLLGLTTSQCAGFRVATSRCMKNKLRLFPTATPTCAKTTTQNYISKLWLDCD</sequence>
<protein>
    <submittedName>
        <fullName evidence="1">Uncharacterized protein</fullName>
    </submittedName>
</protein>
<accession>A0AAN8S1G3</accession>
<dbReference type="AlphaFoldDB" id="A0AAN8S1G3"/>
<organism evidence="1 2">
    <name type="scientific">Polyplax serrata</name>
    <name type="common">Common mouse louse</name>
    <dbReference type="NCBI Taxonomy" id="468196"/>
    <lineage>
        <taxon>Eukaryota</taxon>
        <taxon>Metazoa</taxon>
        <taxon>Ecdysozoa</taxon>
        <taxon>Arthropoda</taxon>
        <taxon>Hexapoda</taxon>
        <taxon>Insecta</taxon>
        <taxon>Pterygota</taxon>
        <taxon>Neoptera</taxon>
        <taxon>Paraneoptera</taxon>
        <taxon>Psocodea</taxon>
        <taxon>Troctomorpha</taxon>
        <taxon>Phthiraptera</taxon>
        <taxon>Anoplura</taxon>
        <taxon>Polyplacidae</taxon>
        <taxon>Polyplax</taxon>
    </lineage>
</organism>
<comment type="caution">
    <text evidence="1">The sequence shown here is derived from an EMBL/GenBank/DDBJ whole genome shotgun (WGS) entry which is preliminary data.</text>
</comment>
<dbReference type="EMBL" id="JAWJWE010000037">
    <property type="protein sequence ID" value="KAK6625118.1"/>
    <property type="molecule type" value="Genomic_DNA"/>
</dbReference>